<dbReference type="SUPFAM" id="SSF102405">
    <property type="entry name" value="MCP/YpsA-like"/>
    <property type="match status" value="1"/>
</dbReference>
<reference evidence="1 2" key="1">
    <citation type="submission" date="2019-08" db="EMBL/GenBank/DDBJ databases">
        <authorList>
            <person name="Dong K."/>
        </authorList>
    </citation>
    <scope>NUCLEOTIDE SEQUENCE [LARGE SCALE GENOMIC DNA]</scope>
    <source>
        <strain evidence="1 2">JCM14558</strain>
    </source>
</reference>
<proteinExistence type="predicted"/>
<dbReference type="RefSeq" id="WP_147893517.1">
    <property type="nucleotide sequence ID" value="NZ_BAAANR010000001.1"/>
</dbReference>
<dbReference type="AlphaFoldDB" id="A0A5C8I3M1"/>
<dbReference type="EMBL" id="VRSV01000001">
    <property type="protein sequence ID" value="TXK12811.1"/>
    <property type="molecule type" value="Genomic_DNA"/>
</dbReference>
<protein>
    <submittedName>
        <fullName evidence="1">Uncharacterized protein</fullName>
    </submittedName>
</protein>
<evidence type="ECO:0000313" key="1">
    <source>
        <dbReference type="EMBL" id="TXK12811.1"/>
    </source>
</evidence>
<accession>A0A5C8I3M1</accession>
<gene>
    <name evidence="1" type="ORF">FVP77_04975</name>
</gene>
<dbReference type="OrthoDB" id="8445096at2"/>
<organism evidence="1 2">
    <name type="scientific">Microbacterium hatanonis</name>
    <dbReference type="NCBI Taxonomy" id="404366"/>
    <lineage>
        <taxon>Bacteria</taxon>
        <taxon>Bacillati</taxon>
        <taxon>Actinomycetota</taxon>
        <taxon>Actinomycetes</taxon>
        <taxon>Micrococcales</taxon>
        <taxon>Microbacteriaceae</taxon>
        <taxon>Microbacterium</taxon>
    </lineage>
</organism>
<sequence length="195" mass="20055">MQPVSSSAADVAIVAVLGPSNIARVAAAAGIAPARLIDAAEQVGDMIARRGWAMIVVPDRGVAVSAMDGYLAAGGTRLIGLTPASGISEPAAMPSIELQRVRCHELRDELTWYEQHHQIGEMSDAMVTIGLSCGTIAELAWTKWNPSPPPVSFVEGTASGLPPEIAAELRVDVVPLAGVGGWLDASVAIPTGSAV</sequence>
<keyword evidence="2" id="KW-1185">Reference proteome</keyword>
<dbReference type="Proteomes" id="UP000321034">
    <property type="component" value="Unassembled WGS sequence"/>
</dbReference>
<dbReference type="Gene3D" id="3.40.50.450">
    <property type="match status" value="1"/>
</dbReference>
<dbReference type="InterPro" id="IPR041164">
    <property type="entry name" value="LDcluster4"/>
</dbReference>
<comment type="caution">
    <text evidence="1">The sequence shown here is derived from an EMBL/GenBank/DDBJ whole genome shotgun (WGS) entry which is preliminary data.</text>
</comment>
<evidence type="ECO:0000313" key="2">
    <source>
        <dbReference type="Proteomes" id="UP000321034"/>
    </source>
</evidence>
<name>A0A5C8I3M1_9MICO</name>
<dbReference type="Pfam" id="PF18306">
    <property type="entry name" value="LDcluster4"/>
    <property type="match status" value="1"/>
</dbReference>